<dbReference type="STRING" id="441375.B6AE98"/>
<dbReference type="AlphaFoldDB" id="B6AE98"/>
<dbReference type="RefSeq" id="XP_002140888.1">
    <property type="nucleotide sequence ID" value="XM_002140852.1"/>
</dbReference>
<keyword evidence="3" id="KW-1133">Transmembrane helix</keyword>
<reference evidence="4" key="1">
    <citation type="submission" date="2008-06" db="EMBL/GenBank/DDBJ databases">
        <authorList>
            <person name="Lorenzi H."/>
            <person name="Inman J."/>
            <person name="Miller J."/>
            <person name="Schobel S."/>
            <person name="Amedeo P."/>
            <person name="Caler E.V."/>
            <person name="da Silva J."/>
        </authorList>
    </citation>
    <scope>NUCLEOTIDE SEQUENCE [LARGE SCALE GENOMIC DNA]</scope>
    <source>
        <strain evidence="4">RN66</strain>
    </source>
</reference>
<evidence type="ECO:0000256" key="1">
    <source>
        <dbReference type="SAM" id="Coils"/>
    </source>
</evidence>
<dbReference type="EMBL" id="DS989729">
    <property type="protein sequence ID" value="EEA06539.1"/>
    <property type="molecule type" value="Genomic_DNA"/>
</dbReference>
<feature type="compositionally biased region" description="Basic and acidic residues" evidence="2">
    <location>
        <begin position="271"/>
        <end position="281"/>
    </location>
</feature>
<organism evidence="4 5">
    <name type="scientific">Cryptosporidium muris (strain RN66)</name>
    <dbReference type="NCBI Taxonomy" id="441375"/>
    <lineage>
        <taxon>Eukaryota</taxon>
        <taxon>Sar</taxon>
        <taxon>Alveolata</taxon>
        <taxon>Apicomplexa</taxon>
        <taxon>Conoidasida</taxon>
        <taxon>Coccidia</taxon>
        <taxon>Eucoccidiorida</taxon>
        <taxon>Eimeriorina</taxon>
        <taxon>Cryptosporidiidae</taxon>
        <taxon>Cryptosporidium</taxon>
    </lineage>
</organism>
<feature type="coiled-coil region" evidence="1">
    <location>
        <begin position="535"/>
        <end position="562"/>
    </location>
</feature>
<dbReference type="Proteomes" id="UP000001460">
    <property type="component" value="Unassembled WGS sequence"/>
</dbReference>
<proteinExistence type="predicted"/>
<dbReference type="VEuPathDB" id="CryptoDB:CMU_010310"/>
<keyword evidence="3" id="KW-0812">Transmembrane</keyword>
<dbReference type="GeneID" id="6995999"/>
<gene>
    <name evidence="4" type="ORF">CMU_010310</name>
</gene>
<keyword evidence="3" id="KW-0472">Membrane</keyword>
<feature type="region of interest" description="Disordered" evidence="2">
    <location>
        <begin position="200"/>
        <end position="225"/>
    </location>
</feature>
<feature type="region of interest" description="Disordered" evidence="2">
    <location>
        <begin position="238"/>
        <end position="494"/>
    </location>
</feature>
<feature type="compositionally biased region" description="Basic residues" evidence="2">
    <location>
        <begin position="250"/>
        <end position="270"/>
    </location>
</feature>
<evidence type="ECO:0000313" key="5">
    <source>
        <dbReference type="Proteomes" id="UP000001460"/>
    </source>
</evidence>
<keyword evidence="5" id="KW-1185">Reference proteome</keyword>
<evidence type="ECO:0000256" key="2">
    <source>
        <dbReference type="SAM" id="MobiDB-lite"/>
    </source>
</evidence>
<protein>
    <submittedName>
        <fullName evidence="4">Uncharacterized protein</fullName>
    </submittedName>
</protein>
<dbReference type="OrthoDB" id="10497618at2759"/>
<evidence type="ECO:0000256" key="3">
    <source>
        <dbReference type="SAM" id="Phobius"/>
    </source>
</evidence>
<evidence type="ECO:0000313" key="4">
    <source>
        <dbReference type="EMBL" id="EEA06539.1"/>
    </source>
</evidence>
<name>B6AE98_CRYMR</name>
<accession>B6AE98</accession>
<feature type="transmembrane region" description="Helical" evidence="3">
    <location>
        <begin position="5"/>
        <end position="22"/>
    </location>
</feature>
<keyword evidence="1" id="KW-0175">Coiled coil</keyword>
<sequence length="627" mass="72166">MVCKYICLFIYFIIIFDIYYSSGESLAEQRETVLDWIRFIINVDNSINLFSRDMVAVDPEEESDKEVIDKMLECVNEIYSHFDYFKATFQNFGFNLSINTMYKDQMSVTQYKDTISNIRDGKDNGYIHKEDCLNRLKNIRAEVTHIQMFINDNRYRPIKRILQYFIIFLECNYILVKNLSEKIEEAIKARNSLDVKSKLISKGTQSSDKSRRVRSNMSKEEYKKNQEEVNKLMSQFNLAEGEMHSDGSVRRKKGKKEKKKEKRKEKKKEKKKDNQRNSDHDNSEEDESDYLYTENKTSNIAIHSKDNKESGVHSYSELGATGFDPSYNKRGGDHTDSELGATGFDPSYNKRSGDHTDSELGATGFDPSYNKRGGDHTDSELGATGFDPSYNKRSGDHTDSELGATGFDPSYNKRGGDHTDSELGATGFDPSYNKRSGDHTDSELGATGFDPSYNKRGGDHTDSELGATGFDPSYNKRGGDHTDSELGATGFDPSYRRSIQSSVTTAPQQDVNLLFNKQKLEVEKRKRREERNTIIYEKKMEIKKYEELIVILEEEIEEIIVKKLAEIERCKKYIMSLKKEIKTIKLEFFDLYGIGDDIDLYRGEDDSTEESDKEEKSIKYVYPAVYV</sequence>